<feature type="compositionally biased region" description="Polar residues" evidence="1">
    <location>
        <begin position="36"/>
        <end position="59"/>
    </location>
</feature>
<evidence type="ECO:0000259" key="2">
    <source>
        <dbReference type="Pfam" id="PF23568"/>
    </source>
</evidence>
<evidence type="ECO:0000313" key="4">
    <source>
        <dbReference type="Proteomes" id="UP001396334"/>
    </source>
</evidence>
<protein>
    <recommendedName>
        <fullName evidence="2">Putative E3 ubiquitin-protein ligase LIN N-terminal domain-containing protein</fullName>
    </recommendedName>
</protein>
<dbReference type="Proteomes" id="UP001396334">
    <property type="component" value="Unassembled WGS sequence"/>
</dbReference>
<comment type="caution">
    <text evidence="3">The sequence shown here is derived from an EMBL/GenBank/DDBJ whole genome shotgun (WGS) entry which is preliminary data.</text>
</comment>
<name>A0ABR2S3Z3_9ROSI</name>
<organism evidence="3 4">
    <name type="scientific">Hibiscus sabdariffa</name>
    <name type="common">roselle</name>
    <dbReference type="NCBI Taxonomy" id="183260"/>
    <lineage>
        <taxon>Eukaryota</taxon>
        <taxon>Viridiplantae</taxon>
        <taxon>Streptophyta</taxon>
        <taxon>Embryophyta</taxon>
        <taxon>Tracheophyta</taxon>
        <taxon>Spermatophyta</taxon>
        <taxon>Magnoliopsida</taxon>
        <taxon>eudicotyledons</taxon>
        <taxon>Gunneridae</taxon>
        <taxon>Pentapetalae</taxon>
        <taxon>rosids</taxon>
        <taxon>malvids</taxon>
        <taxon>Malvales</taxon>
        <taxon>Malvaceae</taxon>
        <taxon>Malvoideae</taxon>
        <taxon>Hibiscus</taxon>
    </lineage>
</organism>
<dbReference type="PANTHER" id="PTHR35549:SF3">
    <property type="entry name" value="E3 UBIQUITIN-PROTEIN LIGASE LIN"/>
    <property type="match status" value="1"/>
</dbReference>
<feature type="region of interest" description="Disordered" evidence="1">
    <location>
        <begin position="36"/>
        <end position="69"/>
    </location>
</feature>
<evidence type="ECO:0000256" key="1">
    <source>
        <dbReference type="SAM" id="MobiDB-lite"/>
    </source>
</evidence>
<dbReference type="EMBL" id="JBBPBN010000017">
    <property type="protein sequence ID" value="KAK9019904.1"/>
    <property type="molecule type" value="Genomic_DNA"/>
</dbReference>
<feature type="domain" description="Putative E3 ubiquitin-protein ligase LIN N-terminal" evidence="2">
    <location>
        <begin position="97"/>
        <end position="167"/>
    </location>
</feature>
<proteinExistence type="predicted"/>
<evidence type="ECO:0000313" key="3">
    <source>
        <dbReference type="EMBL" id="KAK9019904.1"/>
    </source>
</evidence>
<keyword evidence="4" id="KW-1185">Reference proteome</keyword>
<reference evidence="3 4" key="1">
    <citation type="journal article" date="2024" name="G3 (Bethesda)">
        <title>Genome assembly of Hibiscus sabdariffa L. provides insights into metabolisms of medicinal natural products.</title>
        <authorList>
            <person name="Kim T."/>
        </authorList>
    </citation>
    <scope>NUCLEOTIDE SEQUENCE [LARGE SCALE GENOMIC DNA]</scope>
    <source>
        <strain evidence="3">TK-2024</strain>
        <tissue evidence="3">Old leaves</tissue>
    </source>
</reference>
<sequence length="181" mass="20385">MPYEPIALPIYICHDRKSMENSKHKVEETVAGNGSSVFLSRGVSNSDRPNPKSSTNDGDSGTPRRNEHVNDEVAIRAVISILSGYIDRYIKDESFRSIDNLIQNHGNKKELRPKSLRNSIELLSIVASLNSKKSRDGSTCELPNSHLFACAQLYLSIVYKLKKNHRFPPGICLKFLLVRLF</sequence>
<dbReference type="PANTHER" id="PTHR35549">
    <property type="entry name" value="OS04G0584500 PROTEIN"/>
    <property type="match status" value="1"/>
</dbReference>
<accession>A0ABR2S3Z3</accession>
<dbReference type="InterPro" id="IPR056512">
    <property type="entry name" value="LIN_N"/>
</dbReference>
<gene>
    <name evidence="3" type="ORF">V6N11_054410</name>
</gene>
<dbReference type="Pfam" id="PF23568">
    <property type="entry name" value="ARM_LIN"/>
    <property type="match status" value="1"/>
</dbReference>